<feature type="transmembrane region" description="Helical" evidence="9">
    <location>
        <begin position="12"/>
        <end position="31"/>
    </location>
</feature>
<keyword evidence="6 9" id="KW-1133">Transmembrane helix</keyword>
<dbReference type="Proteomes" id="UP001281447">
    <property type="component" value="Unassembled WGS sequence"/>
</dbReference>
<organism evidence="11 12">
    <name type="scientific">Tigheibacillus halophilus</name>
    <dbReference type="NCBI Taxonomy" id="361280"/>
    <lineage>
        <taxon>Bacteria</taxon>
        <taxon>Bacillati</taxon>
        <taxon>Bacillota</taxon>
        <taxon>Bacilli</taxon>
        <taxon>Bacillales</taxon>
        <taxon>Bacillaceae</taxon>
        <taxon>Tigheibacillus</taxon>
    </lineage>
</organism>
<evidence type="ECO:0000313" key="12">
    <source>
        <dbReference type="Proteomes" id="UP001281447"/>
    </source>
</evidence>
<keyword evidence="12" id="KW-1185">Reference proteome</keyword>
<dbReference type="InterPro" id="IPR018461">
    <property type="entry name" value="Na/H_Antiport_NhaC-like_C"/>
</dbReference>
<keyword evidence="5 9" id="KW-0812">Transmembrane</keyword>
<dbReference type="PANTHER" id="PTHR33451:SF5">
    <property type="entry name" value="NA+_H+ ANTIPORTER"/>
    <property type="match status" value="1"/>
</dbReference>
<feature type="transmembrane region" description="Helical" evidence="9">
    <location>
        <begin position="37"/>
        <end position="54"/>
    </location>
</feature>
<evidence type="ECO:0000256" key="9">
    <source>
        <dbReference type="SAM" id="Phobius"/>
    </source>
</evidence>
<evidence type="ECO:0000259" key="10">
    <source>
        <dbReference type="Pfam" id="PF03553"/>
    </source>
</evidence>
<keyword evidence="4" id="KW-1003">Cell membrane</keyword>
<feature type="transmembrane region" description="Helical" evidence="9">
    <location>
        <begin position="74"/>
        <end position="94"/>
    </location>
</feature>
<evidence type="ECO:0000256" key="4">
    <source>
        <dbReference type="ARBA" id="ARBA00022475"/>
    </source>
</evidence>
<evidence type="ECO:0000256" key="3">
    <source>
        <dbReference type="ARBA" id="ARBA00022449"/>
    </source>
</evidence>
<feature type="domain" description="Na+/H+ antiporter NhaC-like C-terminal" evidence="10">
    <location>
        <begin position="24"/>
        <end position="184"/>
    </location>
</feature>
<name>A0ABU5C315_9BACI</name>
<gene>
    <name evidence="11" type="ORF">RWE15_03620</name>
</gene>
<keyword evidence="3" id="KW-0050">Antiport</keyword>
<proteinExistence type="inferred from homology"/>
<comment type="similarity">
    <text evidence="8">Belongs to the NhaC Na(+)/H(+) (TC 2.A.35) antiporter family.</text>
</comment>
<protein>
    <submittedName>
        <fullName evidence="11">Na+/H+ antiporter NhaC family protein</fullName>
    </submittedName>
</protein>
<evidence type="ECO:0000256" key="8">
    <source>
        <dbReference type="ARBA" id="ARBA00038435"/>
    </source>
</evidence>
<dbReference type="Pfam" id="PF03553">
    <property type="entry name" value="Na_H_antiporter"/>
    <property type="match status" value="1"/>
</dbReference>
<comment type="caution">
    <text evidence="11">The sequence shown here is derived from an EMBL/GenBank/DDBJ whole genome shotgun (WGS) entry which is preliminary data.</text>
</comment>
<reference evidence="11 12" key="1">
    <citation type="submission" date="2023-10" db="EMBL/GenBank/DDBJ databases">
        <title>Virgibacillus halophilus 5B73C genome.</title>
        <authorList>
            <person name="Miliotis G."/>
            <person name="Sengupta P."/>
            <person name="Hameed A."/>
            <person name="Chuvochina M."/>
            <person name="Mcdonagh F."/>
            <person name="Simpson A.C."/>
            <person name="Singh N.K."/>
            <person name="Rekha P.D."/>
            <person name="Raman K."/>
            <person name="Hugenholtz P."/>
            <person name="Venkateswaran K."/>
        </authorList>
    </citation>
    <scope>NUCLEOTIDE SEQUENCE [LARGE SCALE GENOMIC DNA]</scope>
    <source>
        <strain evidence="11 12">5B73C</strain>
    </source>
</reference>
<evidence type="ECO:0000256" key="7">
    <source>
        <dbReference type="ARBA" id="ARBA00023136"/>
    </source>
</evidence>
<evidence type="ECO:0000313" key="11">
    <source>
        <dbReference type="EMBL" id="MDY0393696.1"/>
    </source>
</evidence>
<evidence type="ECO:0000256" key="6">
    <source>
        <dbReference type="ARBA" id="ARBA00022989"/>
    </source>
</evidence>
<sequence length="194" mass="20909">MNEKLELRGGWGAAFIPVVIFLFFCVLYFIVFKAFEMHALAMGAFVALLVGSMFTKKGYYERFWDFVYEGAKEAVPIGILLFIIGMFSALIRTTDISAGFVWLASSLGVGGGFFTAFTFLAVCVISTATGSSIGVMFTCFPIFYPAGVLLGCDPAILAGAIVSASIFGDNLAPISDTTIISAGTQEYTKKTRLR</sequence>
<keyword evidence="2" id="KW-0813">Transport</keyword>
<dbReference type="InterPro" id="IPR052180">
    <property type="entry name" value="NhaC_Na-H+_Antiporter"/>
</dbReference>
<dbReference type="EMBL" id="JAWDIP010000003">
    <property type="protein sequence ID" value="MDY0393696.1"/>
    <property type="molecule type" value="Genomic_DNA"/>
</dbReference>
<accession>A0ABU5C315</accession>
<dbReference type="PANTHER" id="PTHR33451">
    <property type="entry name" value="MALATE-2H(+)/NA(+)-LACTATE ANTIPORTER"/>
    <property type="match status" value="1"/>
</dbReference>
<evidence type="ECO:0000256" key="1">
    <source>
        <dbReference type="ARBA" id="ARBA00004651"/>
    </source>
</evidence>
<keyword evidence="7 9" id="KW-0472">Membrane</keyword>
<evidence type="ECO:0000256" key="5">
    <source>
        <dbReference type="ARBA" id="ARBA00022692"/>
    </source>
</evidence>
<comment type="subcellular location">
    <subcellularLocation>
        <location evidence="1">Cell membrane</location>
        <topology evidence="1">Multi-pass membrane protein</topology>
    </subcellularLocation>
</comment>
<evidence type="ECO:0000256" key="2">
    <source>
        <dbReference type="ARBA" id="ARBA00022448"/>
    </source>
</evidence>
<feature type="transmembrane region" description="Helical" evidence="9">
    <location>
        <begin position="100"/>
        <end position="130"/>
    </location>
</feature>